<dbReference type="EMBL" id="BJVI01000039">
    <property type="protein sequence ID" value="GEL19497.1"/>
    <property type="molecule type" value="Genomic_DNA"/>
</dbReference>
<sequence length="98" mass="9929">MMATRPPMVANQSQAGTVMRWASGVSGSVKQPEVSPVDPLCASVATDGTGLPNRCRPGSVLTMPPRAGYSPAVQSPSLHPGAGNPPPRVVEVSGRGAP</sequence>
<name>A0A511D4A8_9PSEU</name>
<reference evidence="2 3" key="1">
    <citation type="submission" date="2019-07" db="EMBL/GenBank/DDBJ databases">
        <title>Whole genome shotgun sequence of Pseudonocardia asaccharolytica NBRC 16224.</title>
        <authorList>
            <person name="Hosoyama A."/>
            <person name="Uohara A."/>
            <person name="Ohji S."/>
            <person name="Ichikawa N."/>
        </authorList>
    </citation>
    <scope>NUCLEOTIDE SEQUENCE [LARGE SCALE GENOMIC DNA]</scope>
    <source>
        <strain evidence="2 3">NBRC 16224</strain>
    </source>
</reference>
<dbReference type="AlphaFoldDB" id="A0A511D4A8"/>
<gene>
    <name evidence="2" type="ORF">PA7_33340</name>
</gene>
<evidence type="ECO:0000313" key="2">
    <source>
        <dbReference type="EMBL" id="GEL19497.1"/>
    </source>
</evidence>
<accession>A0A511D4A8</accession>
<evidence type="ECO:0000256" key="1">
    <source>
        <dbReference type="SAM" id="MobiDB-lite"/>
    </source>
</evidence>
<evidence type="ECO:0000313" key="3">
    <source>
        <dbReference type="Proteomes" id="UP000321328"/>
    </source>
</evidence>
<keyword evidence="3" id="KW-1185">Reference proteome</keyword>
<organism evidence="2 3">
    <name type="scientific">Pseudonocardia asaccharolytica DSM 44247 = NBRC 16224</name>
    <dbReference type="NCBI Taxonomy" id="1123024"/>
    <lineage>
        <taxon>Bacteria</taxon>
        <taxon>Bacillati</taxon>
        <taxon>Actinomycetota</taxon>
        <taxon>Actinomycetes</taxon>
        <taxon>Pseudonocardiales</taxon>
        <taxon>Pseudonocardiaceae</taxon>
        <taxon>Pseudonocardia</taxon>
    </lineage>
</organism>
<comment type="caution">
    <text evidence="2">The sequence shown here is derived from an EMBL/GenBank/DDBJ whole genome shotgun (WGS) entry which is preliminary data.</text>
</comment>
<dbReference type="Proteomes" id="UP000321328">
    <property type="component" value="Unassembled WGS sequence"/>
</dbReference>
<protein>
    <submittedName>
        <fullName evidence="2">Uncharacterized protein</fullName>
    </submittedName>
</protein>
<proteinExistence type="predicted"/>
<feature type="region of interest" description="Disordered" evidence="1">
    <location>
        <begin position="66"/>
        <end position="98"/>
    </location>
</feature>